<sequence>MNNPGGQGIELRESLLLREGERECKGRRLATQPKSAQGLGQPRKVMVGKVHPDGPGTLSCAA</sequence>
<proteinExistence type="predicted"/>
<gene>
    <name evidence="2" type="ORF">FocTR4_00008223</name>
</gene>
<comment type="caution">
    <text evidence="2">The sequence shown here is derived from an EMBL/GenBank/DDBJ whole genome shotgun (WGS) entry which is preliminary data.</text>
</comment>
<evidence type="ECO:0000313" key="3">
    <source>
        <dbReference type="Proteomes" id="UP000321331"/>
    </source>
</evidence>
<reference evidence="2 3" key="1">
    <citation type="submission" date="2019-07" db="EMBL/GenBank/DDBJ databases">
        <title>The First High-Quality Draft Genome Sequence of the Causal Agent of the Current Panama Disease Epidemic.</title>
        <authorList>
            <person name="Warmington R.J."/>
            <person name="Kay W."/>
            <person name="Jeffries A."/>
            <person name="Bebber D."/>
            <person name="Moore K."/>
            <person name="Studholme D.J."/>
        </authorList>
    </citation>
    <scope>NUCLEOTIDE SEQUENCE [LARGE SCALE GENOMIC DNA]</scope>
    <source>
        <strain evidence="2 3">TR4</strain>
    </source>
</reference>
<dbReference type="Proteomes" id="UP000321331">
    <property type="component" value="Unassembled WGS sequence"/>
</dbReference>
<dbReference type="AlphaFoldDB" id="A0A5C6SQ42"/>
<name>A0A5C6SQ42_FUSOC</name>
<feature type="region of interest" description="Disordered" evidence="1">
    <location>
        <begin position="23"/>
        <end position="62"/>
    </location>
</feature>
<evidence type="ECO:0000256" key="1">
    <source>
        <dbReference type="SAM" id="MobiDB-lite"/>
    </source>
</evidence>
<evidence type="ECO:0000313" key="2">
    <source>
        <dbReference type="EMBL" id="TXC00823.1"/>
    </source>
</evidence>
<accession>A0A5C6SQ42</accession>
<protein>
    <submittedName>
        <fullName evidence="2">Uncharacterized protein</fullName>
    </submittedName>
</protein>
<dbReference type="EMBL" id="VMNF01000009">
    <property type="protein sequence ID" value="TXC00823.1"/>
    <property type="molecule type" value="Genomic_DNA"/>
</dbReference>
<organism evidence="2 3">
    <name type="scientific">Fusarium oxysporum f. sp. cubense</name>
    <dbReference type="NCBI Taxonomy" id="61366"/>
    <lineage>
        <taxon>Eukaryota</taxon>
        <taxon>Fungi</taxon>
        <taxon>Dikarya</taxon>
        <taxon>Ascomycota</taxon>
        <taxon>Pezizomycotina</taxon>
        <taxon>Sordariomycetes</taxon>
        <taxon>Hypocreomycetidae</taxon>
        <taxon>Hypocreales</taxon>
        <taxon>Nectriaceae</taxon>
        <taxon>Fusarium</taxon>
        <taxon>Fusarium oxysporum species complex</taxon>
    </lineage>
</organism>